<reference evidence="2" key="3">
    <citation type="submission" date="2025-09" db="UniProtKB">
        <authorList>
            <consortium name="Ensembl"/>
        </authorList>
    </citation>
    <scope>IDENTIFICATION</scope>
</reference>
<dbReference type="GeneTree" id="ENSGT00390000014296"/>
<accession>H2ZM73</accession>
<dbReference type="HOGENOM" id="CLU_1288531_0_0_1"/>
<protein>
    <recommendedName>
        <fullName evidence="4">Ashwin</fullName>
    </recommendedName>
</protein>
<organism evidence="2 3">
    <name type="scientific">Ciona savignyi</name>
    <name type="common">Pacific transparent sea squirt</name>
    <dbReference type="NCBI Taxonomy" id="51511"/>
    <lineage>
        <taxon>Eukaryota</taxon>
        <taxon>Metazoa</taxon>
        <taxon>Chordata</taxon>
        <taxon>Tunicata</taxon>
        <taxon>Ascidiacea</taxon>
        <taxon>Phlebobranchia</taxon>
        <taxon>Cionidae</taxon>
        <taxon>Ciona</taxon>
    </lineage>
</organism>
<reference evidence="2" key="2">
    <citation type="submission" date="2025-08" db="UniProtKB">
        <authorList>
            <consortium name="Ensembl"/>
        </authorList>
    </citation>
    <scope>IDENTIFICATION</scope>
</reference>
<reference evidence="3" key="1">
    <citation type="submission" date="2003-08" db="EMBL/GenBank/DDBJ databases">
        <authorList>
            <person name="Birren B."/>
            <person name="Nusbaum C."/>
            <person name="Abebe A."/>
            <person name="Abouelleil A."/>
            <person name="Adekoya E."/>
            <person name="Ait-zahra M."/>
            <person name="Allen N."/>
            <person name="Allen T."/>
            <person name="An P."/>
            <person name="Anderson M."/>
            <person name="Anderson S."/>
            <person name="Arachchi H."/>
            <person name="Armbruster J."/>
            <person name="Bachantsang P."/>
            <person name="Baldwin J."/>
            <person name="Barry A."/>
            <person name="Bayul T."/>
            <person name="Blitshsteyn B."/>
            <person name="Bloom T."/>
            <person name="Blye J."/>
            <person name="Boguslavskiy L."/>
            <person name="Borowsky M."/>
            <person name="Boukhgalter B."/>
            <person name="Brunache A."/>
            <person name="Butler J."/>
            <person name="Calixte N."/>
            <person name="Calvo S."/>
            <person name="Camarata J."/>
            <person name="Campo K."/>
            <person name="Chang J."/>
            <person name="Cheshatsang Y."/>
            <person name="Citroen M."/>
            <person name="Collymore A."/>
            <person name="Considine T."/>
            <person name="Cook A."/>
            <person name="Cooke P."/>
            <person name="Corum B."/>
            <person name="Cuomo C."/>
            <person name="David R."/>
            <person name="Dawoe T."/>
            <person name="Degray S."/>
            <person name="Dodge S."/>
            <person name="Dooley K."/>
            <person name="Dorje P."/>
            <person name="Dorjee K."/>
            <person name="Dorris L."/>
            <person name="Duffey N."/>
            <person name="Dupes A."/>
            <person name="Elkins T."/>
            <person name="Engels R."/>
            <person name="Erickson J."/>
            <person name="Farina A."/>
            <person name="Faro S."/>
            <person name="Ferreira P."/>
            <person name="Fischer H."/>
            <person name="Fitzgerald M."/>
            <person name="Foley K."/>
            <person name="Gage D."/>
            <person name="Galagan J."/>
            <person name="Gearin G."/>
            <person name="Gnerre S."/>
            <person name="Gnirke A."/>
            <person name="Goyette A."/>
            <person name="Graham J."/>
            <person name="Grandbois E."/>
            <person name="Gyaltsen K."/>
            <person name="Hafez N."/>
            <person name="Hagopian D."/>
            <person name="Hagos B."/>
            <person name="Hall J."/>
            <person name="Hatcher B."/>
            <person name="Heller A."/>
            <person name="Higgins H."/>
            <person name="Honan T."/>
            <person name="Horn A."/>
            <person name="Houde N."/>
            <person name="Hughes L."/>
            <person name="Hulme W."/>
            <person name="Husby E."/>
            <person name="Iliev I."/>
            <person name="Jaffe D."/>
            <person name="Jones C."/>
            <person name="Kamal M."/>
            <person name="Kamat A."/>
            <person name="Kamvysselis M."/>
            <person name="Karlsson E."/>
            <person name="Kells C."/>
            <person name="Kieu A."/>
            <person name="Kisner P."/>
            <person name="Kodira C."/>
            <person name="Kulbokas E."/>
            <person name="Labutti K."/>
            <person name="Lama D."/>
            <person name="Landers T."/>
            <person name="Leger J."/>
            <person name="Levine S."/>
            <person name="Lewis D."/>
            <person name="Lewis T."/>
            <person name="Lindblad-toh K."/>
            <person name="Liu X."/>
            <person name="Lokyitsang T."/>
            <person name="Lokyitsang Y."/>
            <person name="Lucien O."/>
            <person name="Lui A."/>
            <person name="Ma L.J."/>
            <person name="Mabbitt R."/>
            <person name="Macdonald J."/>
            <person name="Maclean C."/>
            <person name="Major J."/>
            <person name="Manning J."/>
            <person name="Marabella R."/>
            <person name="Maru K."/>
            <person name="Matthews C."/>
            <person name="Mauceli E."/>
            <person name="Mccarthy M."/>
            <person name="Mcdonough S."/>
            <person name="Mcghee T."/>
            <person name="Meldrim J."/>
            <person name="Meneus L."/>
            <person name="Mesirov J."/>
            <person name="Mihalev A."/>
            <person name="Mihova T."/>
            <person name="Mikkelsen T."/>
            <person name="Mlenga V."/>
            <person name="Moru K."/>
            <person name="Mozes J."/>
            <person name="Mulrain L."/>
            <person name="Munson G."/>
            <person name="Naylor J."/>
            <person name="Newes C."/>
            <person name="Nguyen C."/>
            <person name="Nguyen N."/>
            <person name="Nguyen T."/>
            <person name="Nicol R."/>
            <person name="Nielsen C."/>
            <person name="Nizzari M."/>
            <person name="Norbu C."/>
            <person name="Norbu N."/>
            <person name="O'donnell P."/>
            <person name="Okoawo O."/>
            <person name="O'leary S."/>
            <person name="Omotosho B."/>
            <person name="O'neill K."/>
            <person name="Osman S."/>
            <person name="Parker S."/>
            <person name="Perrin D."/>
            <person name="Phunkhang P."/>
            <person name="Piqani B."/>
            <person name="Purcell S."/>
            <person name="Rachupka T."/>
            <person name="Ramasamy U."/>
            <person name="Rameau R."/>
            <person name="Ray V."/>
            <person name="Raymond C."/>
            <person name="Retta R."/>
            <person name="Richardson S."/>
            <person name="Rise C."/>
            <person name="Rodriguez J."/>
            <person name="Rogers J."/>
            <person name="Rogov P."/>
            <person name="Rutman M."/>
            <person name="Schupbach R."/>
            <person name="Seaman C."/>
            <person name="Settipalli S."/>
            <person name="Sharpe T."/>
            <person name="Sheridan J."/>
            <person name="Sherpa N."/>
            <person name="Shi J."/>
            <person name="Smirnov S."/>
            <person name="Smith C."/>
            <person name="Sougnez C."/>
            <person name="Spencer B."/>
            <person name="Stalker J."/>
            <person name="Stange-thomann N."/>
            <person name="Stavropoulos S."/>
            <person name="Stetson K."/>
            <person name="Stone C."/>
            <person name="Stone S."/>
            <person name="Stubbs M."/>
            <person name="Talamas J."/>
            <person name="Tchuinga P."/>
            <person name="Tenzing P."/>
            <person name="Tesfaye S."/>
            <person name="Theodore J."/>
            <person name="Thoulutsang Y."/>
            <person name="Topham K."/>
            <person name="Towey S."/>
            <person name="Tsamla T."/>
            <person name="Tsomo N."/>
            <person name="Vallee D."/>
            <person name="Vassiliev H."/>
            <person name="Venkataraman V."/>
            <person name="Vinson J."/>
            <person name="Vo A."/>
            <person name="Wade C."/>
            <person name="Wang S."/>
            <person name="Wangchuk T."/>
            <person name="Wangdi T."/>
            <person name="Whittaker C."/>
            <person name="Wilkinson J."/>
            <person name="Wu Y."/>
            <person name="Wyman D."/>
            <person name="Yadav S."/>
            <person name="Yang S."/>
            <person name="Yang X."/>
            <person name="Yeager S."/>
            <person name="Yee E."/>
            <person name="Young G."/>
            <person name="Zainoun J."/>
            <person name="Zembeck L."/>
            <person name="Zimmer A."/>
            <person name="Zody M."/>
            <person name="Lander E."/>
        </authorList>
    </citation>
    <scope>NUCLEOTIDE SEQUENCE [LARGE SCALE GENOMIC DNA]</scope>
</reference>
<dbReference type="AlphaFoldDB" id="H2ZM73"/>
<keyword evidence="3" id="KW-1185">Reference proteome</keyword>
<dbReference type="OMA" id="NCNKESR"/>
<evidence type="ECO:0008006" key="4">
    <source>
        <dbReference type="Google" id="ProtNLM"/>
    </source>
</evidence>
<proteinExistence type="predicted"/>
<evidence type="ECO:0000256" key="1">
    <source>
        <dbReference type="SAM" id="MobiDB-lite"/>
    </source>
</evidence>
<dbReference type="InParanoid" id="H2ZM73"/>
<dbReference type="Proteomes" id="UP000007875">
    <property type="component" value="Unassembled WGS sequence"/>
</dbReference>
<feature type="region of interest" description="Disordered" evidence="1">
    <location>
        <begin position="57"/>
        <end position="78"/>
    </location>
</feature>
<evidence type="ECO:0000313" key="3">
    <source>
        <dbReference type="Proteomes" id="UP000007875"/>
    </source>
</evidence>
<dbReference type="Ensembl" id="ENSCSAVT00000018894.1">
    <property type="protein sequence ID" value="ENSCSAVP00000018689.1"/>
    <property type="gene ID" value="ENSCSAVG00000010983.1"/>
</dbReference>
<name>H2ZM73_CIOSA</name>
<evidence type="ECO:0000313" key="2">
    <source>
        <dbReference type="Ensembl" id="ENSCSAVP00000018689.1"/>
    </source>
</evidence>
<sequence>MEEEEDALLSYTFPETTSSLFLEEKLRKHGIDAETLDKIRNSQSQLVQHFFLNCASLPRRQPRDNRRGNTTKKRHKKEEKFMNLTTFQSEKVDTPEHSCQLSSGMSEMDKLKRRSQLAKQSVSGTIKNSVKEKLQNIPNCNKESRLSNTPELNENCPNIILKKVTTCSSGQSNTSATSGTNVPIATVKKTGRIKLKRTNCISPALKACKIMKTS</sequence>